<name>A0A088SA02_LEIPA</name>
<dbReference type="GeneID" id="22575223"/>
<reference evidence="2 3" key="1">
    <citation type="journal article" date="2015" name="Sci. Rep.">
        <title>The genome of Leishmania panamensis: insights into genomics of the L. (Viannia) subgenus.</title>
        <authorList>
            <person name="Llanes A."/>
            <person name="Restrepo C.M."/>
            <person name="Vecchio G.D."/>
            <person name="Anguizola F.J."/>
            <person name="Lleonart R."/>
        </authorList>
    </citation>
    <scope>NUCLEOTIDE SEQUENCE [LARGE SCALE GENOMIC DNA]</scope>
    <source>
        <strain evidence="2 3">MHOM/PA/94/PSC-1</strain>
    </source>
</reference>
<dbReference type="RefSeq" id="XP_010699178.1">
    <property type="nucleotide sequence ID" value="XM_010700876.1"/>
</dbReference>
<organism evidence="2 3">
    <name type="scientific">Leishmania panamensis</name>
    <dbReference type="NCBI Taxonomy" id="5679"/>
    <lineage>
        <taxon>Eukaryota</taxon>
        <taxon>Discoba</taxon>
        <taxon>Euglenozoa</taxon>
        <taxon>Kinetoplastea</taxon>
        <taxon>Metakinetoplastina</taxon>
        <taxon>Trypanosomatida</taxon>
        <taxon>Trypanosomatidae</taxon>
        <taxon>Leishmaniinae</taxon>
        <taxon>Leishmania</taxon>
        <taxon>Leishmania guyanensis species complex</taxon>
    </lineage>
</organism>
<dbReference type="VEuPathDB" id="TriTrypDB:LPAL13_230006800"/>
<protein>
    <submittedName>
        <fullName evidence="2">Uncharacterized protein</fullName>
    </submittedName>
</protein>
<dbReference type="EMBL" id="CP009392">
    <property type="protein sequence ID" value="AIN98471.1"/>
    <property type="molecule type" value="Genomic_DNA"/>
</dbReference>
<keyword evidence="1" id="KW-0812">Transmembrane</keyword>
<evidence type="ECO:0000256" key="1">
    <source>
        <dbReference type="SAM" id="Phobius"/>
    </source>
</evidence>
<dbReference type="KEGG" id="lpan:LPMP_230190"/>
<dbReference type="AlphaFoldDB" id="A0A088SA02"/>
<proteinExistence type="predicted"/>
<evidence type="ECO:0000313" key="2">
    <source>
        <dbReference type="EMBL" id="AIN98471.1"/>
    </source>
</evidence>
<keyword evidence="1" id="KW-0472">Membrane</keyword>
<evidence type="ECO:0000313" key="3">
    <source>
        <dbReference type="Proteomes" id="UP000063063"/>
    </source>
</evidence>
<feature type="transmembrane region" description="Helical" evidence="1">
    <location>
        <begin position="166"/>
        <end position="184"/>
    </location>
</feature>
<gene>
    <name evidence="2" type="ORF">LPMP_230190</name>
</gene>
<accession>A0A088SA02</accession>
<dbReference type="Proteomes" id="UP000063063">
    <property type="component" value="Chromosome 23"/>
</dbReference>
<dbReference type="OrthoDB" id="273354at2759"/>
<keyword evidence="1" id="KW-1133">Transmembrane helix</keyword>
<dbReference type="VEuPathDB" id="TriTrypDB:LPMP_230190"/>
<keyword evidence="3" id="KW-1185">Reference proteome</keyword>
<sequence>MGSKTSKEGTALNPEVVDALYREAYAAGTIDADMYHTSQREVMRQQDAMVGIGACMFSAWMACVYGRTTGMQAAEEAAARRFDAQQQVLDKTSKDLALKMEENRSLITIRQEQDVIIAQQRDELQRAALQRSAMRHSLNALQQRCGSVRRQMQNLESSLGAIQRQMYVGMAGAGLVLLAVVWVTRPLCKGRWPSLPVTASVTTEEVIAAPVPVIVA</sequence>